<feature type="region of interest" description="Disordered" evidence="1">
    <location>
        <begin position="77"/>
        <end position="120"/>
    </location>
</feature>
<sequence length="138" mass="15014">AVPTSPPVIEDPVPVLSNLAGWKPGAAPTGHLAHRPQERLLPITFSTPHTATMQITNANAAATRPLVRIERRCRTGRFANQSRAARIRPTKLARRSGRPGKVSGSSERPAFLRSPHDRSLLGTSLTRTSRTRLEALSM</sequence>
<organism evidence="2">
    <name type="scientific">uncultured Rubrobacteraceae bacterium</name>
    <dbReference type="NCBI Taxonomy" id="349277"/>
    <lineage>
        <taxon>Bacteria</taxon>
        <taxon>Bacillati</taxon>
        <taxon>Actinomycetota</taxon>
        <taxon>Rubrobacteria</taxon>
        <taxon>Rubrobacterales</taxon>
        <taxon>Rubrobacteraceae</taxon>
        <taxon>environmental samples</taxon>
    </lineage>
</organism>
<proteinExistence type="predicted"/>
<reference evidence="2" key="1">
    <citation type="submission" date="2020-02" db="EMBL/GenBank/DDBJ databases">
        <authorList>
            <person name="Meier V. D."/>
        </authorList>
    </citation>
    <scope>NUCLEOTIDE SEQUENCE</scope>
    <source>
        <strain evidence="2">AVDCRST_MAG82</strain>
    </source>
</reference>
<feature type="compositionally biased region" description="Basic residues" evidence="1">
    <location>
        <begin position="85"/>
        <end position="98"/>
    </location>
</feature>
<evidence type="ECO:0000256" key="1">
    <source>
        <dbReference type="SAM" id="MobiDB-lite"/>
    </source>
</evidence>
<protein>
    <submittedName>
        <fullName evidence="2">Uncharacterized protein</fullName>
    </submittedName>
</protein>
<name>A0A6J4NW37_9ACTN</name>
<gene>
    <name evidence="2" type="ORF">AVDCRST_MAG82-62</name>
</gene>
<feature type="non-terminal residue" evidence="2">
    <location>
        <position position="1"/>
    </location>
</feature>
<dbReference type="AlphaFoldDB" id="A0A6J4NW37"/>
<accession>A0A6J4NW37</accession>
<dbReference type="EMBL" id="CADCVA010000006">
    <property type="protein sequence ID" value="CAA9398546.1"/>
    <property type="molecule type" value="Genomic_DNA"/>
</dbReference>
<evidence type="ECO:0000313" key="2">
    <source>
        <dbReference type="EMBL" id="CAA9398546.1"/>
    </source>
</evidence>